<feature type="compositionally biased region" description="Low complexity" evidence="1">
    <location>
        <begin position="88"/>
        <end position="99"/>
    </location>
</feature>
<accession>A0AAV5V9N6</accession>
<dbReference type="AlphaFoldDB" id="A0AAV5V9N6"/>
<organism evidence="2 3">
    <name type="scientific">Pristionchus fissidentatus</name>
    <dbReference type="NCBI Taxonomy" id="1538716"/>
    <lineage>
        <taxon>Eukaryota</taxon>
        <taxon>Metazoa</taxon>
        <taxon>Ecdysozoa</taxon>
        <taxon>Nematoda</taxon>
        <taxon>Chromadorea</taxon>
        <taxon>Rhabditida</taxon>
        <taxon>Rhabditina</taxon>
        <taxon>Diplogasteromorpha</taxon>
        <taxon>Diplogasteroidea</taxon>
        <taxon>Neodiplogasteridae</taxon>
        <taxon>Pristionchus</taxon>
    </lineage>
</organism>
<feature type="compositionally biased region" description="Basic residues" evidence="1">
    <location>
        <begin position="78"/>
        <end position="87"/>
    </location>
</feature>
<dbReference type="EMBL" id="BTSY01000002">
    <property type="protein sequence ID" value="GMT14595.1"/>
    <property type="molecule type" value="Genomic_DNA"/>
</dbReference>
<reference evidence="2" key="1">
    <citation type="submission" date="2023-10" db="EMBL/GenBank/DDBJ databases">
        <title>Genome assembly of Pristionchus species.</title>
        <authorList>
            <person name="Yoshida K."/>
            <person name="Sommer R.J."/>
        </authorList>
    </citation>
    <scope>NUCLEOTIDE SEQUENCE</scope>
    <source>
        <strain evidence="2">RS5133</strain>
    </source>
</reference>
<name>A0AAV5V9N6_9BILA</name>
<feature type="non-terminal residue" evidence="2">
    <location>
        <position position="1"/>
    </location>
</feature>
<sequence length="282" mass="31523">RHRTTAASEVEVSPATRRIKRKRTTTQAPTTTIPRHTRRPATIIPNFHPKEASVDTDSLASLPFLLNEEDEIVTTTQRTKRMRRNRKTTPSTTTTATTTEKPESTTVKRGRPPRVLPKKESTFSLPDGNNRLFYDRDSAPLAVTKSPPTAPPTLTPPTLSSEIPSAALSIEELALLPREKLLEELKKLTEQLSDRVEGVQRESHRPAAAAATTTAAPSLPPRDEDIVDEEDRELMDAITRGKKKEIDPFEFISGQTTTVVTTNEKKQEETDLFKFALPKNRK</sequence>
<evidence type="ECO:0000313" key="3">
    <source>
        <dbReference type="Proteomes" id="UP001432322"/>
    </source>
</evidence>
<comment type="caution">
    <text evidence="2">The sequence shown here is derived from an EMBL/GenBank/DDBJ whole genome shotgun (WGS) entry which is preliminary data.</text>
</comment>
<feature type="compositionally biased region" description="Low complexity" evidence="1">
    <location>
        <begin position="25"/>
        <end position="45"/>
    </location>
</feature>
<feature type="region of interest" description="Disordered" evidence="1">
    <location>
        <begin position="196"/>
        <end position="228"/>
    </location>
</feature>
<dbReference type="Proteomes" id="UP001432322">
    <property type="component" value="Unassembled WGS sequence"/>
</dbReference>
<proteinExistence type="predicted"/>
<protein>
    <submittedName>
        <fullName evidence="2">Uncharacterized protein</fullName>
    </submittedName>
</protein>
<evidence type="ECO:0000256" key="1">
    <source>
        <dbReference type="SAM" id="MobiDB-lite"/>
    </source>
</evidence>
<feature type="non-terminal residue" evidence="2">
    <location>
        <position position="282"/>
    </location>
</feature>
<gene>
    <name evidence="2" type="ORF">PFISCL1PPCAC_5892</name>
</gene>
<evidence type="ECO:0000313" key="2">
    <source>
        <dbReference type="EMBL" id="GMT14595.1"/>
    </source>
</evidence>
<feature type="compositionally biased region" description="Basic and acidic residues" evidence="1">
    <location>
        <begin position="196"/>
        <end position="205"/>
    </location>
</feature>
<feature type="region of interest" description="Disordered" evidence="1">
    <location>
        <begin position="1"/>
        <end position="49"/>
    </location>
</feature>
<feature type="compositionally biased region" description="Low complexity" evidence="1">
    <location>
        <begin position="207"/>
        <end position="216"/>
    </location>
</feature>
<feature type="region of interest" description="Disordered" evidence="1">
    <location>
        <begin position="75"/>
        <end position="161"/>
    </location>
</feature>
<keyword evidence="3" id="KW-1185">Reference proteome</keyword>